<feature type="non-terminal residue" evidence="8">
    <location>
        <position position="199"/>
    </location>
</feature>
<keyword evidence="2" id="KW-0805">Transcription regulation</keyword>
<dbReference type="AlphaFoldDB" id="A0AAV1YVZ0"/>
<comment type="subcellular location">
    <subcellularLocation>
        <location evidence="1">Nucleus</location>
    </subcellularLocation>
</comment>
<dbReference type="EMBL" id="CAXIEN010000004">
    <property type="protein sequence ID" value="CAL1262147.1"/>
    <property type="molecule type" value="Genomic_DNA"/>
</dbReference>
<dbReference type="Gene3D" id="4.10.280.10">
    <property type="entry name" value="Helix-loop-helix DNA-binding domain"/>
    <property type="match status" value="1"/>
</dbReference>
<proteinExistence type="predicted"/>
<reference evidence="8 9" key="1">
    <citation type="submission" date="2024-04" db="EMBL/GenBank/DDBJ databases">
        <authorList>
            <person name="Rising A."/>
            <person name="Reimegard J."/>
            <person name="Sonavane S."/>
            <person name="Akerstrom W."/>
            <person name="Nylinder S."/>
            <person name="Hedman E."/>
            <person name="Kallberg Y."/>
        </authorList>
    </citation>
    <scope>NUCLEOTIDE SEQUENCE [LARGE SCALE GENOMIC DNA]</scope>
</reference>
<dbReference type="PROSITE" id="PS50888">
    <property type="entry name" value="BHLH"/>
    <property type="match status" value="1"/>
</dbReference>
<keyword evidence="5" id="KW-0539">Nucleus</keyword>
<evidence type="ECO:0000256" key="5">
    <source>
        <dbReference type="ARBA" id="ARBA00023242"/>
    </source>
</evidence>
<dbReference type="GO" id="GO:0046983">
    <property type="term" value="F:protein dimerization activity"/>
    <property type="evidence" value="ECO:0007669"/>
    <property type="project" value="InterPro"/>
</dbReference>
<dbReference type="PANTHER" id="PTHR10985">
    <property type="entry name" value="BASIC HELIX-LOOP-HELIX TRANSCRIPTION FACTOR, HES-RELATED"/>
    <property type="match status" value="1"/>
</dbReference>
<evidence type="ECO:0000256" key="6">
    <source>
        <dbReference type="SAM" id="MobiDB-lite"/>
    </source>
</evidence>
<dbReference type="FunFam" id="4.10.280.10:FF:000009">
    <property type="entry name" value="Transcription factor HES-1"/>
    <property type="match status" value="1"/>
</dbReference>
<gene>
    <name evidence="8" type="ORF">LARSCL_LOCUS815</name>
</gene>
<name>A0AAV1YVZ0_9ARAC</name>
<evidence type="ECO:0000256" key="1">
    <source>
        <dbReference type="ARBA" id="ARBA00004123"/>
    </source>
</evidence>
<dbReference type="GO" id="GO:0005634">
    <property type="term" value="C:nucleus"/>
    <property type="evidence" value="ECO:0007669"/>
    <property type="project" value="UniProtKB-SubCell"/>
</dbReference>
<comment type="caution">
    <text evidence="8">The sequence shown here is derived from an EMBL/GenBank/DDBJ whole genome shotgun (WGS) entry which is preliminary data.</text>
</comment>
<feature type="region of interest" description="Disordered" evidence="6">
    <location>
        <begin position="1"/>
        <end position="22"/>
    </location>
</feature>
<dbReference type="SUPFAM" id="SSF47459">
    <property type="entry name" value="HLH, helix-loop-helix DNA-binding domain"/>
    <property type="match status" value="1"/>
</dbReference>
<dbReference type="InterPro" id="IPR011598">
    <property type="entry name" value="bHLH_dom"/>
</dbReference>
<dbReference type="InterPro" id="IPR036638">
    <property type="entry name" value="HLH_DNA-bd_sf"/>
</dbReference>
<keyword evidence="4" id="KW-0804">Transcription</keyword>
<sequence length="199" mass="22854">MPTKRSQEFMDLKNGSDKKASKPLIEKRRRARINHSLAQLKTLVIDSKTESTRQTKLEKADILEMTVQHLKEIKRQQTAVTSLDIRNTKKKFEIGYLECARQVELFLSNLMDPKLTEVEENLKRRLKDHLCKSLQGFSCTDENIHDDKCKETSSPSYLSNGLSSVIKNGQNNASHKRCEDNIFCEVAQNSAVQKTYYSS</sequence>
<dbReference type="SMART" id="SM00353">
    <property type="entry name" value="HLH"/>
    <property type="match status" value="1"/>
</dbReference>
<keyword evidence="9" id="KW-1185">Reference proteome</keyword>
<evidence type="ECO:0000313" key="9">
    <source>
        <dbReference type="Proteomes" id="UP001497382"/>
    </source>
</evidence>
<accession>A0AAV1YVZ0</accession>
<protein>
    <recommendedName>
        <fullName evidence="7">BHLH domain-containing protein</fullName>
    </recommendedName>
</protein>
<dbReference type="Pfam" id="PF00010">
    <property type="entry name" value="HLH"/>
    <property type="match status" value="1"/>
</dbReference>
<evidence type="ECO:0000256" key="3">
    <source>
        <dbReference type="ARBA" id="ARBA00023125"/>
    </source>
</evidence>
<evidence type="ECO:0000259" key="7">
    <source>
        <dbReference type="PROSITE" id="PS50888"/>
    </source>
</evidence>
<organism evidence="8 9">
    <name type="scientific">Larinioides sclopetarius</name>
    <dbReference type="NCBI Taxonomy" id="280406"/>
    <lineage>
        <taxon>Eukaryota</taxon>
        <taxon>Metazoa</taxon>
        <taxon>Ecdysozoa</taxon>
        <taxon>Arthropoda</taxon>
        <taxon>Chelicerata</taxon>
        <taxon>Arachnida</taxon>
        <taxon>Araneae</taxon>
        <taxon>Araneomorphae</taxon>
        <taxon>Entelegynae</taxon>
        <taxon>Araneoidea</taxon>
        <taxon>Araneidae</taxon>
        <taxon>Larinioides</taxon>
    </lineage>
</organism>
<dbReference type="InterPro" id="IPR050370">
    <property type="entry name" value="HES_HEY"/>
</dbReference>
<evidence type="ECO:0000313" key="8">
    <source>
        <dbReference type="EMBL" id="CAL1262147.1"/>
    </source>
</evidence>
<evidence type="ECO:0000256" key="2">
    <source>
        <dbReference type="ARBA" id="ARBA00023015"/>
    </source>
</evidence>
<dbReference type="Proteomes" id="UP001497382">
    <property type="component" value="Unassembled WGS sequence"/>
</dbReference>
<dbReference type="GO" id="GO:1990837">
    <property type="term" value="F:sequence-specific double-stranded DNA binding"/>
    <property type="evidence" value="ECO:0007669"/>
    <property type="project" value="UniProtKB-ARBA"/>
</dbReference>
<keyword evidence="3" id="KW-0238">DNA-binding</keyword>
<evidence type="ECO:0000256" key="4">
    <source>
        <dbReference type="ARBA" id="ARBA00023163"/>
    </source>
</evidence>
<feature type="domain" description="BHLH" evidence="7">
    <location>
        <begin position="17"/>
        <end position="73"/>
    </location>
</feature>